<dbReference type="OrthoDB" id="6766775at2759"/>
<name>A0A8B6GK29_MYTGA</name>
<sequence>MCLFHQIRGDKITKETEQGNKKLVEINKTLDQLKSGVLHLFGAIDCDPSSIKDMLGSEKGVTNKNIMKYMGIIEGKTMDYLQKHEYNEMKKNPPPPEKKDKKGEPTTPSTQMTKVTEPPPISINPPSAADDEELEIPEEQTELRPLTHEELKLIAQRNIGKRVNTLAVPSPTKAAKSPRAT</sequence>
<keyword evidence="5" id="KW-1185">Reference proteome</keyword>
<proteinExistence type="predicted"/>
<feature type="region of interest" description="Disordered" evidence="2">
    <location>
        <begin position="159"/>
        <end position="181"/>
    </location>
</feature>
<dbReference type="InterPro" id="IPR049258">
    <property type="entry name" value="ODAD1_CC"/>
</dbReference>
<protein>
    <recommendedName>
        <fullName evidence="3">ODAD1 central coiled coil region domain-containing protein</fullName>
    </recommendedName>
</protein>
<evidence type="ECO:0000256" key="2">
    <source>
        <dbReference type="SAM" id="MobiDB-lite"/>
    </source>
</evidence>
<keyword evidence="1" id="KW-0175">Coiled coil</keyword>
<dbReference type="InterPro" id="IPR051876">
    <property type="entry name" value="ODA-DC/CCD"/>
</dbReference>
<dbReference type="Proteomes" id="UP000596742">
    <property type="component" value="Unassembled WGS sequence"/>
</dbReference>
<evidence type="ECO:0000256" key="1">
    <source>
        <dbReference type="ARBA" id="ARBA00023054"/>
    </source>
</evidence>
<dbReference type="Pfam" id="PF21773">
    <property type="entry name" value="ODAD1_CC"/>
    <property type="match status" value="1"/>
</dbReference>
<reference evidence="4" key="1">
    <citation type="submission" date="2018-11" db="EMBL/GenBank/DDBJ databases">
        <authorList>
            <person name="Alioto T."/>
            <person name="Alioto T."/>
        </authorList>
    </citation>
    <scope>NUCLEOTIDE SEQUENCE</scope>
</reference>
<evidence type="ECO:0000313" key="5">
    <source>
        <dbReference type="Proteomes" id="UP000596742"/>
    </source>
</evidence>
<gene>
    <name evidence="4" type="ORF">MGAL_10B028557</name>
</gene>
<evidence type="ECO:0000259" key="3">
    <source>
        <dbReference type="Pfam" id="PF21773"/>
    </source>
</evidence>
<dbReference type="AlphaFoldDB" id="A0A8B6GK29"/>
<feature type="domain" description="ODAD1 central coiled coil region" evidence="3">
    <location>
        <begin position="10"/>
        <end position="57"/>
    </location>
</feature>
<dbReference type="PANTHER" id="PTHR21694">
    <property type="entry name" value="COILED-COIL DOMAIN-CONTAINING PROTEIN 63"/>
    <property type="match status" value="1"/>
</dbReference>
<accession>A0A8B6GK29</accession>
<feature type="compositionally biased region" description="Basic and acidic residues" evidence="2">
    <location>
        <begin position="84"/>
        <end position="104"/>
    </location>
</feature>
<feature type="region of interest" description="Disordered" evidence="2">
    <location>
        <begin position="84"/>
        <end position="147"/>
    </location>
</feature>
<feature type="compositionally biased region" description="Acidic residues" evidence="2">
    <location>
        <begin position="129"/>
        <end position="140"/>
    </location>
</feature>
<dbReference type="PANTHER" id="PTHR21694:SF18">
    <property type="entry name" value="COILED-COIL DOMAIN-CONTAINING PROTEIN 63"/>
    <property type="match status" value="1"/>
</dbReference>
<dbReference type="EMBL" id="UYJE01008579">
    <property type="protein sequence ID" value="VDI64952.1"/>
    <property type="molecule type" value="Genomic_DNA"/>
</dbReference>
<evidence type="ECO:0000313" key="4">
    <source>
        <dbReference type="EMBL" id="VDI64952.1"/>
    </source>
</evidence>
<organism evidence="4 5">
    <name type="scientific">Mytilus galloprovincialis</name>
    <name type="common">Mediterranean mussel</name>
    <dbReference type="NCBI Taxonomy" id="29158"/>
    <lineage>
        <taxon>Eukaryota</taxon>
        <taxon>Metazoa</taxon>
        <taxon>Spiralia</taxon>
        <taxon>Lophotrochozoa</taxon>
        <taxon>Mollusca</taxon>
        <taxon>Bivalvia</taxon>
        <taxon>Autobranchia</taxon>
        <taxon>Pteriomorphia</taxon>
        <taxon>Mytilida</taxon>
        <taxon>Mytiloidea</taxon>
        <taxon>Mytilidae</taxon>
        <taxon>Mytilinae</taxon>
        <taxon>Mytilus</taxon>
    </lineage>
</organism>
<comment type="caution">
    <text evidence="4">The sequence shown here is derived from an EMBL/GenBank/DDBJ whole genome shotgun (WGS) entry which is preliminary data.</text>
</comment>